<dbReference type="GO" id="GO:0016020">
    <property type="term" value="C:membrane"/>
    <property type="evidence" value="ECO:0007669"/>
    <property type="project" value="TreeGrafter"/>
</dbReference>
<evidence type="ECO:0000313" key="4">
    <source>
        <dbReference type="RefSeq" id="XP_022137095.1"/>
    </source>
</evidence>
<proteinExistence type="predicted"/>
<gene>
    <name evidence="4" type="primary">LOC111008655</name>
</gene>
<feature type="transmembrane region" description="Helical" evidence="1">
    <location>
        <begin position="569"/>
        <end position="589"/>
    </location>
</feature>
<keyword evidence="3" id="KW-1185">Reference proteome</keyword>
<dbReference type="Proteomes" id="UP000504603">
    <property type="component" value="Unplaced"/>
</dbReference>
<keyword evidence="1" id="KW-1133">Transmembrane helix</keyword>
<dbReference type="Gene3D" id="1.25.40.20">
    <property type="entry name" value="Ankyrin repeat-containing domain"/>
    <property type="match status" value="1"/>
</dbReference>
<dbReference type="InterPro" id="IPR002110">
    <property type="entry name" value="Ankyrin_rpt"/>
</dbReference>
<feature type="transmembrane region" description="Helical" evidence="1">
    <location>
        <begin position="454"/>
        <end position="474"/>
    </location>
</feature>
<dbReference type="AlphaFoldDB" id="A0A6J1C5Q4"/>
<dbReference type="PANTHER" id="PTHR24177:SF292">
    <property type="entry name" value="ANKYRIN REPEAT FAMILY PROTEIN-RELATED"/>
    <property type="match status" value="1"/>
</dbReference>
<dbReference type="GeneID" id="111008655"/>
<dbReference type="KEGG" id="mcha:111008655"/>
<dbReference type="Pfam" id="PF12796">
    <property type="entry name" value="Ank_2"/>
    <property type="match status" value="1"/>
</dbReference>
<dbReference type="Pfam" id="PF13962">
    <property type="entry name" value="PGG"/>
    <property type="match status" value="1"/>
</dbReference>
<keyword evidence="1" id="KW-0472">Membrane</keyword>
<evidence type="ECO:0000313" key="3">
    <source>
        <dbReference type="Proteomes" id="UP000504603"/>
    </source>
</evidence>
<dbReference type="SMART" id="SM00248">
    <property type="entry name" value="ANK"/>
    <property type="match status" value="5"/>
</dbReference>
<dbReference type="OrthoDB" id="1925304at2759"/>
<evidence type="ECO:0000256" key="1">
    <source>
        <dbReference type="SAM" id="Phobius"/>
    </source>
</evidence>
<feature type="domain" description="PGG" evidence="2">
    <location>
        <begin position="448"/>
        <end position="561"/>
    </location>
</feature>
<keyword evidence="1" id="KW-0812">Transmembrane</keyword>
<protein>
    <submittedName>
        <fullName evidence="4">Ankyrin repeat-containing protein ITN1-like</fullName>
    </submittedName>
</protein>
<accession>A0A6J1C5Q4</accession>
<dbReference type="SUPFAM" id="SSF48403">
    <property type="entry name" value="Ankyrin repeat"/>
    <property type="match status" value="2"/>
</dbReference>
<dbReference type="InterPro" id="IPR026961">
    <property type="entry name" value="PGG_dom"/>
</dbReference>
<reference evidence="4" key="1">
    <citation type="submission" date="2025-08" db="UniProtKB">
        <authorList>
            <consortium name="RefSeq"/>
        </authorList>
    </citation>
    <scope>IDENTIFICATION</scope>
    <source>
        <strain evidence="4">OHB3-1</strain>
    </source>
</reference>
<feature type="transmembrane region" description="Helical" evidence="1">
    <location>
        <begin position="537"/>
        <end position="563"/>
    </location>
</feature>
<organism evidence="3 4">
    <name type="scientific">Momordica charantia</name>
    <name type="common">Bitter gourd</name>
    <name type="synonym">Balsam pear</name>
    <dbReference type="NCBI Taxonomy" id="3673"/>
    <lineage>
        <taxon>Eukaryota</taxon>
        <taxon>Viridiplantae</taxon>
        <taxon>Streptophyta</taxon>
        <taxon>Embryophyta</taxon>
        <taxon>Tracheophyta</taxon>
        <taxon>Spermatophyta</taxon>
        <taxon>Magnoliopsida</taxon>
        <taxon>eudicotyledons</taxon>
        <taxon>Gunneridae</taxon>
        <taxon>Pentapetalae</taxon>
        <taxon>rosids</taxon>
        <taxon>fabids</taxon>
        <taxon>Cucurbitales</taxon>
        <taxon>Cucurbitaceae</taxon>
        <taxon>Momordiceae</taxon>
        <taxon>Momordica</taxon>
    </lineage>
</organism>
<dbReference type="RefSeq" id="XP_022137095.1">
    <property type="nucleotide sequence ID" value="XM_022281403.1"/>
</dbReference>
<dbReference type="PANTHER" id="PTHR24177">
    <property type="entry name" value="CASKIN"/>
    <property type="match status" value="1"/>
</dbReference>
<name>A0A6J1C5Q4_MOMCH</name>
<feature type="transmembrane region" description="Helical" evidence="1">
    <location>
        <begin position="494"/>
        <end position="517"/>
    </location>
</feature>
<sequence length="663" mass="74727">MVVVGENHIPPPYTAHAGQQSTIDVAAASDNELHPHYPDADAKNTIRRVTLLIAVAKTRLYHAALNGDWERAESIFDDYPSLGATESITRDHENALHIAAGCKHTAFVEKLIQIITPVDMTLQNKHGNTALCFAATSGVITIAKLIVEKNRDLPLICGFGNVTPLFMAISYKHREMVSYLLSVTDLNQLKSQDQIELLIATIHSGFYDISLEILKKNPNLAAMRDTKNNNETALHVLARKPSAISSRDEINVWKKCLNSCIKGIYDEDVRKTSARKLVEVLWRHVLLDLPQNEDMLEFIKHPTKLLHDAARAGNVEFLIILIRRYPDIVWEEDDDGKGIFHVAVENRLENVFNLIHEISGLRDFSTKYKTTTKENYNMLHLAAKLAASNHLNRVSGAALQMQRELLWFKEVEKIVLPSQLDAKCDDPRKLTPHELFSEEHKNLRREGEEWMKNTANSCMLVATLIATVVFAASFTVPGGFDNNSGTPIFQQNLWFTIFVISDAAALVSSSSSILMFLSILTSRYTEDDFLYSLPSGLLFGLASLFVSIVCMVVAFSATFFILYHESADVWVPATIAAMAIIPVSCFCALQFKLWVDTFQNTYLSRFLFKPSRQKLFPSSASQLVDLSRELRPNLLTRRMGMKINRDEINPNRNGLIRFVRNCM</sequence>
<dbReference type="InterPro" id="IPR036770">
    <property type="entry name" value="Ankyrin_rpt-contain_sf"/>
</dbReference>
<evidence type="ECO:0000259" key="2">
    <source>
        <dbReference type="Pfam" id="PF13962"/>
    </source>
</evidence>